<dbReference type="EC" id="4.1.1.21" evidence="2"/>
<dbReference type="Gene3D" id="3.40.50.1970">
    <property type="match status" value="1"/>
</dbReference>
<dbReference type="Proteomes" id="UP001157418">
    <property type="component" value="Unassembled WGS sequence"/>
</dbReference>
<accession>A0AAU9MV83</accession>
<dbReference type="PANTHER" id="PTHR23046">
    <property type="entry name" value="PHOSPHORIBOSYLAMINOIMIDAZOLE CARBOXYLASE CATALYTIC SUBUNIT"/>
    <property type="match status" value="1"/>
</dbReference>
<dbReference type="EMBL" id="CAKMRJ010003334">
    <property type="protein sequence ID" value="CAH1430986.1"/>
    <property type="molecule type" value="Genomic_DNA"/>
</dbReference>
<evidence type="ECO:0000313" key="6">
    <source>
        <dbReference type="Proteomes" id="UP001157418"/>
    </source>
</evidence>
<sequence>MGSRSYDKVADIYDQLMLQGIFTLMICEISTKCWKGFVRIAKRCLLSHPKERPTMVEVVFCLESTLNIQDKINSSLQPMMIQSFGKVSRGRVENNTFISTNPDVGIRKHKEEGFQRHTTSLGQKMNMLLNGIRWFAKELGKLDFNMEFNTNEGEDDTTGGMVAALTPLPVIGVPVRASALDGLDSLLSIVQGSAGETKLEKEKVGDVKGMMALKEITMIQMLNPLKRLRMLPRKKVNPM</sequence>
<feature type="domain" description="PurE" evidence="4">
    <location>
        <begin position="102"/>
        <end position="210"/>
    </location>
</feature>
<dbReference type="SMART" id="SM01001">
    <property type="entry name" value="AIRC"/>
    <property type="match status" value="1"/>
</dbReference>
<comment type="caution">
    <text evidence="5">The sequence shown here is derived from an EMBL/GenBank/DDBJ whole genome shotgun (WGS) entry which is preliminary data.</text>
</comment>
<name>A0AAU9MV83_9ASTR</name>
<evidence type="ECO:0000256" key="3">
    <source>
        <dbReference type="ARBA" id="ARBA00022755"/>
    </source>
</evidence>
<dbReference type="GO" id="GO:0006189">
    <property type="term" value="P:'de novo' IMP biosynthetic process"/>
    <property type="evidence" value="ECO:0007669"/>
    <property type="project" value="InterPro"/>
</dbReference>
<dbReference type="SUPFAM" id="SSF52255">
    <property type="entry name" value="N5-CAIR mutase (phosphoribosylaminoimidazole carboxylase, PurE)"/>
    <property type="match status" value="1"/>
</dbReference>
<dbReference type="PANTHER" id="PTHR23046:SF2">
    <property type="entry name" value="PHOSPHORIBOSYLAMINOIMIDAZOLE CARBOXYLASE"/>
    <property type="match status" value="1"/>
</dbReference>
<gene>
    <name evidence="5" type="ORF">LVIROSA_LOCUS17719</name>
</gene>
<evidence type="ECO:0000313" key="5">
    <source>
        <dbReference type="EMBL" id="CAH1430986.1"/>
    </source>
</evidence>
<dbReference type="SUPFAM" id="SSF56112">
    <property type="entry name" value="Protein kinase-like (PK-like)"/>
    <property type="match status" value="1"/>
</dbReference>
<dbReference type="InterPro" id="IPR000031">
    <property type="entry name" value="PurE_dom"/>
</dbReference>
<protein>
    <recommendedName>
        <fullName evidence="2">phosphoribosylaminoimidazole carboxylase</fullName>
        <ecNumber evidence="2">4.1.1.21</ecNumber>
    </recommendedName>
</protein>
<keyword evidence="6" id="KW-1185">Reference proteome</keyword>
<keyword evidence="3" id="KW-0658">Purine biosynthesis</keyword>
<dbReference type="InterPro" id="IPR024694">
    <property type="entry name" value="PurE_prokaryotes"/>
</dbReference>
<evidence type="ECO:0000256" key="2">
    <source>
        <dbReference type="ARBA" id="ARBA00012329"/>
    </source>
</evidence>
<dbReference type="GO" id="GO:0004638">
    <property type="term" value="F:phosphoribosylaminoimidazole carboxylase activity"/>
    <property type="evidence" value="ECO:0007669"/>
    <property type="project" value="UniProtKB-EC"/>
</dbReference>
<organism evidence="5 6">
    <name type="scientific">Lactuca virosa</name>
    <dbReference type="NCBI Taxonomy" id="75947"/>
    <lineage>
        <taxon>Eukaryota</taxon>
        <taxon>Viridiplantae</taxon>
        <taxon>Streptophyta</taxon>
        <taxon>Embryophyta</taxon>
        <taxon>Tracheophyta</taxon>
        <taxon>Spermatophyta</taxon>
        <taxon>Magnoliopsida</taxon>
        <taxon>eudicotyledons</taxon>
        <taxon>Gunneridae</taxon>
        <taxon>Pentapetalae</taxon>
        <taxon>asterids</taxon>
        <taxon>campanulids</taxon>
        <taxon>Asterales</taxon>
        <taxon>Asteraceae</taxon>
        <taxon>Cichorioideae</taxon>
        <taxon>Cichorieae</taxon>
        <taxon>Lactucinae</taxon>
        <taxon>Lactuca</taxon>
    </lineage>
</organism>
<dbReference type="AlphaFoldDB" id="A0AAU9MV83"/>
<dbReference type="Pfam" id="PF00731">
    <property type="entry name" value="AIRC"/>
    <property type="match status" value="1"/>
</dbReference>
<comment type="pathway">
    <text evidence="1">Purine metabolism; IMP biosynthesis via de novo pathway; 5-amino-1-(5-phospho-D-ribosyl)imidazole-4-carboxylate from 5-amino-1-(5-phospho-D-ribosyl)imidazole (carboxylase route): step 1/1.</text>
</comment>
<reference evidence="5 6" key="1">
    <citation type="submission" date="2022-01" db="EMBL/GenBank/DDBJ databases">
        <authorList>
            <person name="Xiong W."/>
            <person name="Schranz E."/>
        </authorList>
    </citation>
    <scope>NUCLEOTIDE SEQUENCE [LARGE SCALE GENOMIC DNA]</scope>
</reference>
<proteinExistence type="predicted"/>
<evidence type="ECO:0000256" key="1">
    <source>
        <dbReference type="ARBA" id="ARBA00004747"/>
    </source>
</evidence>
<evidence type="ECO:0000259" key="4">
    <source>
        <dbReference type="SMART" id="SM01001"/>
    </source>
</evidence>
<dbReference type="InterPro" id="IPR011009">
    <property type="entry name" value="Kinase-like_dom_sf"/>
</dbReference>